<accession>A0A549T6V2</accession>
<dbReference type="AlphaFoldDB" id="A0A549T6V2"/>
<protein>
    <submittedName>
        <fullName evidence="2">Transposase</fullName>
    </submittedName>
</protein>
<sequence length="133" mass="14530">MHTHDDKLEPKAVRRLELITGTGRRRAWSREEKARIVEETLAPDAIVSQIARRHGVTPQQLFGWRREARRQAGADGPDGHSFARVVVDAASASAIATEHAMIEIVIGAALVRVPPNADAATLKMALRILKAVS</sequence>
<dbReference type="SUPFAM" id="SSF48295">
    <property type="entry name" value="TrpR-like"/>
    <property type="match status" value="1"/>
</dbReference>
<dbReference type="PANTHER" id="PTHR37936">
    <property type="entry name" value="TRANSPOSASE INSC FOR INSERTION ELEMENT IS2A-RELATED"/>
    <property type="match status" value="1"/>
</dbReference>
<dbReference type="Pfam" id="PF01527">
    <property type="entry name" value="HTH_Tnp_1"/>
    <property type="match status" value="1"/>
</dbReference>
<comment type="caution">
    <text evidence="2">The sequence shown here is derived from an EMBL/GenBank/DDBJ whole genome shotgun (WGS) entry which is preliminary data.</text>
</comment>
<dbReference type="GO" id="GO:0006313">
    <property type="term" value="P:DNA transposition"/>
    <property type="evidence" value="ECO:0007669"/>
    <property type="project" value="InterPro"/>
</dbReference>
<evidence type="ECO:0000313" key="2">
    <source>
        <dbReference type="EMBL" id="TRL37602.1"/>
    </source>
</evidence>
<evidence type="ECO:0000313" key="3">
    <source>
        <dbReference type="Proteomes" id="UP000316781"/>
    </source>
</evidence>
<name>A0A549T6V2_METSR</name>
<proteinExistence type="inferred from homology"/>
<dbReference type="InterPro" id="IPR002514">
    <property type="entry name" value="Transposase_8"/>
</dbReference>
<dbReference type="GO" id="GO:0043565">
    <property type="term" value="F:sequence-specific DNA binding"/>
    <property type="evidence" value="ECO:0007669"/>
    <property type="project" value="InterPro"/>
</dbReference>
<dbReference type="NCBIfam" id="NF047595">
    <property type="entry name" value="IS66_ISRel24_TnpA"/>
    <property type="match status" value="1"/>
</dbReference>
<dbReference type="GO" id="GO:0004803">
    <property type="term" value="F:transposase activity"/>
    <property type="evidence" value="ECO:0007669"/>
    <property type="project" value="InterPro"/>
</dbReference>
<gene>
    <name evidence="2" type="ORF">FM996_02255</name>
</gene>
<dbReference type="InterPro" id="IPR036388">
    <property type="entry name" value="WH-like_DNA-bd_sf"/>
</dbReference>
<reference evidence="2 3" key="1">
    <citation type="submission" date="2019-07" db="EMBL/GenBank/DDBJ databases">
        <title>Ln-dependent methylotrophs.</title>
        <authorList>
            <person name="Tani A."/>
        </authorList>
    </citation>
    <scope>NUCLEOTIDE SEQUENCE [LARGE SCALE GENOMIC DNA]</scope>
    <source>
        <strain evidence="2 3">SM89A</strain>
    </source>
</reference>
<comment type="similarity">
    <text evidence="1">Belongs to the transposase 8 family.</text>
</comment>
<dbReference type="Gene3D" id="1.10.10.10">
    <property type="entry name" value="Winged helix-like DNA-binding domain superfamily/Winged helix DNA-binding domain"/>
    <property type="match status" value="1"/>
</dbReference>
<dbReference type="PANTHER" id="PTHR37936:SF3">
    <property type="entry name" value="TRANSPOSASE INSC FOR INSERTION ELEMENT IS2A-RELATED"/>
    <property type="match status" value="1"/>
</dbReference>
<dbReference type="Proteomes" id="UP000316781">
    <property type="component" value="Unassembled WGS sequence"/>
</dbReference>
<organism evidence="2 3">
    <name type="scientific">Methylosinus sporium</name>
    <dbReference type="NCBI Taxonomy" id="428"/>
    <lineage>
        <taxon>Bacteria</taxon>
        <taxon>Pseudomonadati</taxon>
        <taxon>Pseudomonadota</taxon>
        <taxon>Alphaproteobacteria</taxon>
        <taxon>Hyphomicrobiales</taxon>
        <taxon>Methylocystaceae</taxon>
        <taxon>Methylosinus</taxon>
    </lineage>
</organism>
<dbReference type="InterPro" id="IPR010921">
    <property type="entry name" value="Trp_repressor/repl_initiator"/>
</dbReference>
<evidence type="ECO:0000256" key="1">
    <source>
        <dbReference type="ARBA" id="ARBA00009964"/>
    </source>
</evidence>
<dbReference type="EMBL" id="VJMF01000010">
    <property type="protein sequence ID" value="TRL37602.1"/>
    <property type="molecule type" value="Genomic_DNA"/>
</dbReference>